<reference evidence="1 2" key="1">
    <citation type="journal article" date="2022" name="DNA Res.">
        <title>Chromosomal-level genome assembly of the orchid tree Bauhinia variegata (Leguminosae; Cercidoideae) supports the allotetraploid origin hypothesis of Bauhinia.</title>
        <authorList>
            <person name="Zhong Y."/>
            <person name="Chen Y."/>
            <person name="Zheng D."/>
            <person name="Pang J."/>
            <person name="Liu Y."/>
            <person name="Luo S."/>
            <person name="Meng S."/>
            <person name="Qian L."/>
            <person name="Wei D."/>
            <person name="Dai S."/>
            <person name="Zhou R."/>
        </authorList>
    </citation>
    <scope>NUCLEOTIDE SEQUENCE [LARGE SCALE GENOMIC DNA]</scope>
    <source>
        <strain evidence="1">BV-YZ2020</strain>
    </source>
</reference>
<proteinExistence type="predicted"/>
<accession>A0ACB9PDM6</accession>
<evidence type="ECO:0000313" key="2">
    <source>
        <dbReference type="Proteomes" id="UP000828941"/>
    </source>
</evidence>
<name>A0ACB9PDM6_BAUVA</name>
<dbReference type="EMBL" id="CM039429">
    <property type="protein sequence ID" value="KAI4346603.1"/>
    <property type="molecule type" value="Genomic_DNA"/>
</dbReference>
<gene>
    <name evidence="1" type="ORF">L6164_007485</name>
</gene>
<sequence length="172" mass="19674">MFRGMHELVHGMRKKGIRPKKLTFPFLLKACAMVTALKRREASSGRERAFDERTIVSWNSVITACVENLWFADAIKYFVKMRDCGFEPDEATMVVLLSACAELGNLSLWRWVHSQLIVRGMVLNCQLGSTLVDMYSKSGAVQYARLVFHRLEKRNVWTWSAMILGLAQHGFS</sequence>
<keyword evidence="2" id="KW-1185">Reference proteome</keyword>
<evidence type="ECO:0000313" key="1">
    <source>
        <dbReference type="EMBL" id="KAI4346603.1"/>
    </source>
</evidence>
<organism evidence="1 2">
    <name type="scientific">Bauhinia variegata</name>
    <name type="common">Purple orchid tree</name>
    <name type="synonym">Phanera variegata</name>
    <dbReference type="NCBI Taxonomy" id="167791"/>
    <lineage>
        <taxon>Eukaryota</taxon>
        <taxon>Viridiplantae</taxon>
        <taxon>Streptophyta</taxon>
        <taxon>Embryophyta</taxon>
        <taxon>Tracheophyta</taxon>
        <taxon>Spermatophyta</taxon>
        <taxon>Magnoliopsida</taxon>
        <taxon>eudicotyledons</taxon>
        <taxon>Gunneridae</taxon>
        <taxon>Pentapetalae</taxon>
        <taxon>rosids</taxon>
        <taxon>fabids</taxon>
        <taxon>Fabales</taxon>
        <taxon>Fabaceae</taxon>
        <taxon>Cercidoideae</taxon>
        <taxon>Cercideae</taxon>
        <taxon>Bauhiniinae</taxon>
        <taxon>Bauhinia</taxon>
    </lineage>
</organism>
<protein>
    <submittedName>
        <fullName evidence="1">Uncharacterized protein</fullName>
    </submittedName>
</protein>
<dbReference type="Proteomes" id="UP000828941">
    <property type="component" value="Chromosome 4"/>
</dbReference>
<comment type="caution">
    <text evidence="1">The sequence shown here is derived from an EMBL/GenBank/DDBJ whole genome shotgun (WGS) entry which is preliminary data.</text>
</comment>